<dbReference type="Proteomes" id="UP000267630">
    <property type="component" value="Chromosome 3"/>
</dbReference>
<name>A0A7Z8Z9A8_RAOTE</name>
<evidence type="ECO:0000313" key="3">
    <source>
        <dbReference type="Proteomes" id="UP000267630"/>
    </source>
</evidence>
<evidence type="ECO:0000256" key="1">
    <source>
        <dbReference type="SAM" id="Phobius"/>
    </source>
</evidence>
<sequence>MEKYIISIIYFSLLIFLCCIFIKKRYYKINHKSLLEQPIFWVSIGVPLATCIFLGALIWVGKWHSFSLTSHGYSRFLEISKLPLLVLASAVPFASIINNLHRTIQTEKQISESEKKNKTDGYYAHAKFQTDYLKSLPETKLTTNILQINGRLAEESKTFKITYPLSLYKKLYPNCDPINGAEYDADKNYTALILKSWVKINRTLNELHKNTNKIAHVKLDDASILLKLWYELEMEAINICNHLEIIYPTYQKSFSIEYGNSNLITYVSSMNEMYKILEALENISVGIIDAVNQFTMVGAHVFTKTKKLFSVWGRPIELNQLSPDFKIQQIISPDVPLLILNGKRYVDMARYGDILAAKH</sequence>
<dbReference type="AlphaFoldDB" id="A0A7Z8Z9A8"/>
<keyword evidence="1" id="KW-0472">Membrane</keyword>
<evidence type="ECO:0000313" key="2">
    <source>
        <dbReference type="EMBL" id="VED47616.1"/>
    </source>
</evidence>
<proteinExistence type="predicted"/>
<reference evidence="2 3" key="1">
    <citation type="submission" date="2018-12" db="EMBL/GenBank/DDBJ databases">
        <authorList>
            <consortium name="Pathogen Informatics"/>
        </authorList>
    </citation>
    <scope>NUCLEOTIDE SEQUENCE [LARGE SCALE GENOMIC DNA]</scope>
    <source>
        <strain evidence="2 3">NCTC9997</strain>
    </source>
</reference>
<feature type="transmembrane region" description="Helical" evidence="1">
    <location>
        <begin position="6"/>
        <end position="27"/>
    </location>
</feature>
<keyword evidence="3" id="KW-1185">Reference proteome</keyword>
<organism evidence="2 3">
    <name type="scientific">Raoultella terrigena</name>
    <name type="common">Klebsiella terrigena</name>
    <dbReference type="NCBI Taxonomy" id="577"/>
    <lineage>
        <taxon>Bacteria</taxon>
        <taxon>Pseudomonadati</taxon>
        <taxon>Pseudomonadota</taxon>
        <taxon>Gammaproteobacteria</taxon>
        <taxon>Enterobacterales</taxon>
        <taxon>Enterobacteriaceae</taxon>
        <taxon>Klebsiella/Raoultella group</taxon>
        <taxon>Raoultella</taxon>
    </lineage>
</organism>
<protein>
    <submittedName>
        <fullName evidence="2">Uncharacterized protein</fullName>
    </submittedName>
</protein>
<keyword evidence="1" id="KW-1133">Transmembrane helix</keyword>
<keyword evidence="1" id="KW-0812">Transmembrane</keyword>
<dbReference type="EMBL" id="LR134253">
    <property type="protein sequence ID" value="VED47616.1"/>
    <property type="molecule type" value="Genomic_DNA"/>
</dbReference>
<feature type="transmembrane region" description="Helical" evidence="1">
    <location>
        <begin position="81"/>
        <end position="100"/>
    </location>
</feature>
<feature type="transmembrane region" description="Helical" evidence="1">
    <location>
        <begin position="39"/>
        <end position="61"/>
    </location>
</feature>
<accession>A0A7Z8Z9A8</accession>
<gene>
    <name evidence="2" type="ORF">NCTC9997_01597</name>
</gene>